<evidence type="ECO:0000256" key="5">
    <source>
        <dbReference type="ARBA" id="ARBA00023136"/>
    </source>
</evidence>
<feature type="compositionally biased region" description="Low complexity" evidence="6">
    <location>
        <begin position="12"/>
        <end position="25"/>
    </location>
</feature>
<accession>A0A445MEW4</accession>
<organism evidence="8">
    <name type="scientific">Ensete ventricosum</name>
    <name type="common">Abyssinian banana</name>
    <name type="synonym">Musa ensete</name>
    <dbReference type="NCBI Taxonomy" id="4639"/>
    <lineage>
        <taxon>Eukaryota</taxon>
        <taxon>Viridiplantae</taxon>
        <taxon>Streptophyta</taxon>
        <taxon>Embryophyta</taxon>
        <taxon>Tracheophyta</taxon>
        <taxon>Spermatophyta</taxon>
        <taxon>Magnoliopsida</taxon>
        <taxon>Liliopsida</taxon>
        <taxon>Zingiberales</taxon>
        <taxon>Musaceae</taxon>
        <taxon>Ensete</taxon>
    </lineage>
</organism>
<evidence type="ECO:0000256" key="1">
    <source>
        <dbReference type="ARBA" id="ARBA00004477"/>
    </source>
</evidence>
<evidence type="ECO:0000259" key="7">
    <source>
        <dbReference type="Pfam" id="PF02453"/>
    </source>
</evidence>
<evidence type="ECO:0000256" key="2">
    <source>
        <dbReference type="ARBA" id="ARBA00022692"/>
    </source>
</evidence>
<dbReference type="GO" id="GO:0005789">
    <property type="term" value="C:endoplasmic reticulum membrane"/>
    <property type="evidence" value="ECO:0007669"/>
    <property type="project" value="UniProtKB-SubCell"/>
</dbReference>
<protein>
    <recommendedName>
        <fullName evidence="7">Reticulon domain-containing protein</fullName>
    </recommendedName>
</protein>
<evidence type="ECO:0000256" key="6">
    <source>
        <dbReference type="SAM" id="MobiDB-lite"/>
    </source>
</evidence>
<comment type="subcellular location">
    <subcellularLocation>
        <location evidence="1">Endoplasmic reticulum membrane</location>
        <topology evidence="1">Multi-pass membrane protein</topology>
    </subcellularLocation>
</comment>
<keyword evidence="5" id="KW-0472">Membrane</keyword>
<reference evidence="8" key="1">
    <citation type="journal article" date="2018" name="Data Brief">
        <title>Genome sequence data from 17 accessions of Ensete ventricosum, a staple food crop for millions in Ethiopia.</title>
        <authorList>
            <person name="Yemataw Z."/>
            <person name="Muzemil S."/>
            <person name="Ambachew D."/>
            <person name="Tripathi L."/>
            <person name="Tesfaye K."/>
            <person name="Chala A."/>
            <person name="Farbos A."/>
            <person name="O'Neill P."/>
            <person name="Moore K."/>
            <person name="Grant M."/>
            <person name="Studholme D.J."/>
        </authorList>
    </citation>
    <scope>NUCLEOTIDE SEQUENCE [LARGE SCALE GENOMIC DNA]</scope>
    <source>
        <tissue evidence="8">Leaf</tissue>
    </source>
</reference>
<keyword evidence="2" id="KW-0812">Transmembrane</keyword>
<evidence type="ECO:0000256" key="3">
    <source>
        <dbReference type="ARBA" id="ARBA00022824"/>
    </source>
</evidence>
<dbReference type="EMBL" id="KV875758">
    <property type="protein sequence ID" value="RZR72802.1"/>
    <property type="molecule type" value="Genomic_DNA"/>
</dbReference>
<proteinExistence type="predicted"/>
<feature type="compositionally biased region" description="Basic and acidic residues" evidence="6">
    <location>
        <begin position="1"/>
        <end position="11"/>
    </location>
</feature>
<dbReference type="Proteomes" id="UP000290560">
    <property type="component" value="Unassembled WGS sequence"/>
</dbReference>
<dbReference type="Pfam" id="PF02453">
    <property type="entry name" value="Reticulon"/>
    <property type="match status" value="1"/>
</dbReference>
<evidence type="ECO:0000256" key="4">
    <source>
        <dbReference type="ARBA" id="ARBA00022989"/>
    </source>
</evidence>
<dbReference type="InterPro" id="IPR003388">
    <property type="entry name" value="Reticulon"/>
</dbReference>
<feature type="domain" description="Reticulon" evidence="7">
    <location>
        <begin position="109"/>
        <end position="193"/>
    </location>
</feature>
<gene>
    <name evidence="8" type="ORF">BHM03_00017248</name>
</gene>
<sequence>MAAVQDLDHPLATDAPPSAASLPPSGRTRRSVHRALGGGAGIPLRVPHPGPRFSHRFFALLPSFHLLDVIASSSRRCASMEAEERGGSDGGRFTVDILFVPKSSWDDFLAKLCKFLQTLRPLPPRPNLEISDEVVGKAADRARVWINQVLAIGHDITIRRDRKVFLQVLLLHFIRCSRLGSNVACLTCLYALFHLKGHFGSVVHRLHWETVQLPYPCLHRLVSQNLFRYRGGWFR</sequence>
<keyword evidence="4" id="KW-1133">Transmembrane helix</keyword>
<evidence type="ECO:0000313" key="8">
    <source>
        <dbReference type="EMBL" id="RZR72802.1"/>
    </source>
</evidence>
<dbReference type="AlphaFoldDB" id="A0A445MEW4"/>
<feature type="region of interest" description="Disordered" evidence="6">
    <location>
        <begin position="1"/>
        <end position="33"/>
    </location>
</feature>
<keyword evidence="3" id="KW-0256">Endoplasmic reticulum</keyword>
<name>A0A445MEW4_ENSVE</name>